<dbReference type="InterPro" id="IPR053197">
    <property type="entry name" value="F-box_SCFL_complex_component"/>
</dbReference>
<dbReference type="EMBL" id="RWGY01000031">
    <property type="protein sequence ID" value="TVU14394.1"/>
    <property type="molecule type" value="Genomic_DNA"/>
</dbReference>
<evidence type="ECO:0008006" key="3">
    <source>
        <dbReference type="Google" id="ProtNLM"/>
    </source>
</evidence>
<dbReference type="Gramene" id="TVU14394">
    <property type="protein sequence ID" value="TVU14394"/>
    <property type="gene ID" value="EJB05_37859"/>
</dbReference>
<comment type="caution">
    <text evidence="1">The sequence shown here is derived from an EMBL/GenBank/DDBJ whole genome shotgun (WGS) entry which is preliminary data.</text>
</comment>
<accession>A0A5J9TSS1</accession>
<dbReference type="InterPro" id="IPR032675">
    <property type="entry name" value="LRR_dom_sf"/>
</dbReference>
<sequence length="249" mass="28247">MVSVSILPGRFSQRYEAMLIGSLFNVMSLELRGFDVMAMLDKEFDKFPMFDNLRTLSLLFGCLSKRDVHKLQALGTFLQKSLNLEKLTLDYFLYSGSFKRLEQKENMSRLKGARPVVGTEFPVLKKLRTLIMYGYDLCDDFQLLRHCLRHSPNLEKLVIECCKLPEASAGGKGKTKLKEAYSQFQITPRFKCLKLKSTEIKYEDGNNVGELVNFLVGVSGGSSKNIIKLTMVEDDLTDDEDDEVADLPA</sequence>
<reference evidence="1 2" key="1">
    <citation type="journal article" date="2019" name="Sci. Rep.">
        <title>A high-quality genome of Eragrostis curvula grass provides insights into Poaceae evolution and supports new strategies to enhance forage quality.</title>
        <authorList>
            <person name="Carballo J."/>
            <person name="Santos B.A.C.M."/>
            <person name="Zappacosta D."/>
            <person name="Garbus I."/>
            <person name="Selva J.P."/>
            <person name="Gallo C.A."/>
            <person name="Diaz A."/>
            <person name="Albertini E."/>
            <person name="Caccamo M."/>
            <person name="Echenique V."/>
        </authorList>
    </citation>
    <scope>NUCLEOTIDE SEQUENCE [LARGE SCALE GENOMIC DNA]</scope>
    <source>
        <strain evidence="2">cv. Victoria</strain>
        <tissue evidence="1">Leaf</tissue>
    </source>
</reference>
<keyword evidence="2" id="KW-1185">Reference proteome</keyword>
<dbReference type="Gene3D" id="3.80.10.10">
    <property type="entry name" value="Ribonuclease Inhibitor"/>
    <property type="match status" value="1"/>
</dbReference>
<organism evidence="1 2">
    <name type="scientific">Eragrostis curvula</name>
    <name type="common">weeping love grass</name>
    <dbReference type="NCBI Taxonomy" id="38414"/>
    <lineage>
        <taxon>Eukaryota</taxon>
        <taxon>Viridiplantae</taxon>
        <taxon>Streptophyta</taxon>
        <taxon>Embryophyta</taxon>
        <taxon>Tracheophyta</taxon>
        <taxon>Spermatophyta</taxon>
        <taxon>Magnoliopsida</taxon>
        <taxon>Liliopsida</taxon>
        <taxon>Poales</taxon>
        <taxon>Poaceae</taxon>
        <taxon>PACMAD clade</taxon>
        <taxon>Chloridoideae</taxon>
        <taxon>Eragrostideae</taxon>
        <taxon>Eragrostidinae</taxon>
        <taxon>Eragrostis</taxon>
    </lineage>
</organism>
<dbReference type="PANTHER" id="PTHR34223">
    <property type="entry name" value="OS11G0201299 PROTEIN"/>
    <property type="match status" value="1"/>
</dbReference>
<gene>
    <name evidence="1" type="ORF">EJB05_37859</name>
</gene>
<dbReference type="AlphaFoldDB" id="A0A5J9TSS1"/>
<name>A0A5J9TSS1_9POAL</name>
<proteinExistence type="predicted"/>
<dbReference type="PANTHER" id="PTHR34223:SF51">
    <property type="entry name" value="OS06G0556300 PROTEIN"/>
    <property type="match status" value="1"/>
</dbReference>
<evidence type="ECO:0000313" key="2">
    <source>
        <dbReference type="Proteomes" id="UP000324897"/>
    </source>
</evidence>
<protein>
    <recommendedName>
        <fullName evidence="3">FBD domain-containing protein</fullName>
    </recommendedName>
</protein>
<dbReference type="SUPFAM" id="SSF52047">
    <property type="entry name" value="RNI-like"/>
    <property type="match status" value="1"/>
</dbReference>
<evidence type="ECO:0000313" key="1">
    <source>
        <dbReference type="EMBL" id="TVU14394.1"/>
    </source>
</evidence>
<dbReference type="Proteomes" id="UP000324897">
    <property type="component" value="Unassembled WGS sequence"/>
</dbReference>